<feature type="transmembrane region" description="Helical" evidence="2">
    <location>
        <begin position="442"/>
        <end position="465"/>
    </location>
</feature>
<reference evidence="4 5" key="1">
    <citation type="submission" date="2017-08" db="EMBL/GenBank/DDBJ databases">
        <title>Infants hospitalized years apart are colonized by the same room-sourced microbial strains.</title>
        <authorList>
            <person name="Brooks B."/>
            <person name="Olm M.R."/>
            <person name="Firek B.A."/>
            <person name="Baker R."/>
            <person name="Thomas B.C."/>
            <person name="Morowitz M.J."/>
            <person name="Banfield J.F."/>
        </authorList>
    </citation>
    <scope>NUCLEOTIDE SEQUENCE [LARGE SCALE GENOMIC DNA]</scope>
    <source>
        <strain evidence="4">S2_003_000_R2_14</strain>
    </source>
</reference>
<keyword evidence="2" id="KW-0472">Membrane</keyword>
<gene>
    <name evidence="4" type="ORF">DI536_15150</name>
</gene>
<evidence type="ECO:0000313" key="5">
    <source>
        <dbReference type="Proteomes" id="UP000249061"/>
    </source>
</evidence>
<comment type="caution">
    <text evidence="4">The sequence shown here is derived from an EMBL/GenBank/DDBJ whole genome shotgun (WGS) entry which is preliminary data.</text>
</comment>
<evidence type="ECO:0000256" key="2">
    <source>
        <dbReference type="SAM" id="Phobius"/>
    </source>
</evidence>
<dbReference type="Pfam" id="PF00656">
    <property type="entry name" value="Peptidase_C14"/>
    <property type="match status" value="1"/>
</dbReference>
<keyword evidence="2" id="KW-0812">Transmembrane</keyword>
<keyword evidence="2" id="KW-1133">Transmembrane helix</keyword>
<feature type="region of interest" description="Disordered" evidence="1">
    <location>
        <begin position="172"/>
        <end position="198"/>
    </location>
</feature>
<evidence type="ECO:0000259" key="3">
    <source>
        <dbReference type="Pfam" id="PF00656"/>
    </source>
</evidence>
<protein>
    <recommendedName>
        <fullName evidence="3">Peptidase C14 caspase domain-containing protein</fullName>
    </recommendedName>
</protein>
<dbReference type="AlphaFoldDB" id="A0A2W5TBF5"/>
<name>A0A2W5TBF5_9BACT</name>
<dbReference type="GO" id="GO:0006508">
    <property type="term" value="P:proteolysis"/>
    <property type="evidence" value="ECO:0007669"/>
    <property type="project" value="InterPro"/>
</dbReference>
<dbReference type="InterPro" id="IPR011600">
    <property type="entry name" value="Pept_C14_caspase"/>
</dbReference>
<dbReference type="Proteomes" id="UP000249061">
    <property type="component" value="Unassembled WGS sequence"/>
</dbReference>
<dbReference type="PROSITE" id="PS00018">
    <property type="entry name" value="EF_HAND_1"/>
    <property type="match status" value="1"/>
</dbReference>
<feature type="domain" description="Peptidase C14 caspase" evidence="3">
    <location>
        <begin position="21"/>
        <end position="222"/>
    </location>
</feature>
<dbReference type="InterPro" id="IPR018247">
    <property type="entry name" value="EF_Hand_1_Ca_BS"/>
</dbReference>
<dbReference type="Gene3D" id="3.40.50.1460">
    <property type="match status" value="1"/>
</dbReference>
<organism evidence="4 5">
    <name type="scientific">Archangium gephyra</name>
    <dbReference type="NCBI Taxonomy" id="48"/>
    <lineage>
        <taxon>Bacteria</taxon>
        <taxon>Pseudomonadati</taxon>
        <taxon>Myxococcota</taxon>
        <taxon>Myxococcia</taxon>
        <taxon>Myxococcales</taxon>
        <taxon>Cystobacterineae</taxon>
        <taxon>Archangiaceae</taxon>
        <taxon>Archangium</taxon>
    </lineage>
</organism>
<feature type="compositionally biased region" description="Low complexity" evidence="1">
    <location>
        <begin position="184"/>
        <end position="197"/>
    </location>
</feature>
<evidence type="ECO:0000313" key="4">
    <source>
        <dbReference type="EMBL" id="PZR12242.1"/>
    </source>
</evidence>
<accession>A0A2W5TBF5</accession>
<dbReference type="EMBL" id="QFQP01000012">
    <property type="protein sequence ID" value="PZR12242.1"/>
    <property type="molecule type" value="Genomic_DNA"/>
</dbReference>
<sequence>MLAAMVLLSMTAAPESAPKLFALVVGNNRSANAATADLRYADDDALALHHLLIEAGARSVLLVMPDDETRALNGVSTLTPTEESLALAWKQLRGELAAAKEAGQRTEFLFFFSGHGDISHGEGFLTLEGGKLTRTGLQAMLAASPAQRNHVIIDACKAYFAVMGKGPGGTRTPWNTPFADRATSTDNTGLLLSTSSDGDSHEWERYQAGVFSFEVRSALRGSADIDGDGVVTYRELGGFLTRANAGITNARLRPDFLVSPPGGMRGLDEPVLRWPAASASLVVDGAPEHLYVESGSGHRVLELNRGSARAFGLHLPAERPLFVRSADEKSERRLDTSERTQLSTIAVNRPDLARKGALAMALTALFSQPFDESAVESFSVAYAVERTEPETPSARSVLRTVSPVVLSVAAATGLVSVGVAVERSQVNETTSNLERVQRNQGIAAANVTMGISAAVAATAVGLLIFSYTGEPSAKTVEVGVSPTGVSVVSRW</sequence>
<dbReference type="GO" id="GO:0004197">
    <property type="term" value="F:cysteine-type endopeptidase activity"/>
    <property type="evidence" value="ECO:0007669"/>
    <property type="project" value="InterPro"/>
</dbReference>
<proteinExistence type="predicted"/>
<feature type="transmembrane region" description="Helical" evidence="2">
    <location>
        <begin position="401"/>
        <end position="421"/>
    </location>
</feature>
<evidence type="ECO:0000256" key="1">
    <source>
        <dbReference type="SAM" id="MobiDB-lite"/>
    </source>
</evidence>